<sequence>MYQARISVFVVGFFAPLACALFTLAAPSGLRGRVRDGLPADTSLGGRLAVGGAEFVRVGRVGVADDVVVLGFESTELVRRGGCGVLGSADSDFVERTLELRLSFMGETFGGRKENRFPFYRIDE</sequence>
<proteinExistence type="predicted"/>
<evidence type="ECO:0000256" key="1">
    <source>
        <dbReference type="SAM" id="Phobius"/>
    </source>
</evidence>
<keyword evidence="3" id="KW-1185">Reference proteome</keyword>
<name>A0ABQ6QVK7_9BACT</name>
<protein>
    <submittedName>
        <fullName evidence="2">Uncharacterized protein</fullName>
    </submittedName>
</protein>
<organism evidence="2 3">
    <name type="scientific">Corallococcus caeni</name>
    <dbReference type="NCBI Taxonomy" id="3082388"/>
    <lineage>
        <taxon>Bacteria</taxon>
        <taxon>Pseudomonadati</taxon>
        <taxon>Myxococcota</taxon>
        <taxon>Myxococcia</taxon>
        <taxon>Myxococcales</taxon>
        <taxon>Cystobacterineae</taxon>
        <taxon>Myxococcaceae</taxon>
        <taxon>Corallococcus</taxon>
    </lineage>
</organism>
<feature type="transmembrane region" description="Helical" evidence="1">
    <location>
        <begin position="6"/>
        <end position="26"/>
    </location>
</feature>
<keyword evidence="1" id="KW-1133">Transmembrane helix</keyword>
<reference evidence="2 3" key="1">
    <citation type="journal article" date="2024" name="Arch. Microbiol.">
        <title>Corallococcus caeni sp. nov., a novel myxobacterium isolated from activated sludge.</title>
        <authorList>
            <person name="Tomita S."/>
            <person name="Nakai R."/>
            <person name="Kuroda K."/>
            <person name="Kurashita H."/>
            <person name="Hatamoto M."/>
            <person name="Yamaguchi T."/>
            <person name="Narihiro T."/>
        </authorList>
    </citation>
    <scope>NUCLEOTIDE SEQUENCE [LARGE SCALE GENOMIC DNA]</scope>
    <source>
        <strain evidence="2 3">NO1</strain>
    </source>
</reference>
<gene>
    <name evidence="2" type="ORF">ASNO1_43180</name>
</gene>
<keyword evidence="1" id="KW-0472">Membrane</keyword>
<accession>A0ABQ6QVK7</accession>
<evidence type="ECO:0000313" key="3">
    <source>
        <dbReference type="Proteomes" id="UP001342631"/>
    </source>
</evidence>
<keyword evidence="1" id="KW-0812">Transmembrane</keyword>
<dbReference type="EMBL" id="BTTX01000004">
    <property type="protein sequence ID" value="GMU08065.1"/>
    <property type="molecule type" value="Genomic_DNA"/>
</dbReference>
<comment type="caution">
    <text evidence="2">The sequence shown here is derived from an EMBL/GenBank/DDBJ whole genome shotgun (WGS) entry which is preliminary data.</text>
</comment>
<dbReference type="Proteomes" id="UP001342631">
    <property type="component" value="Unassembled WGS sequence"/>
</dbReference>
<evidence type="ECO:0000313" key="2">
    <source>
        <dbReference type="EMBL" id="GMU08065.1"/>
    </source>
</evidence>